<evidence type="ECO:0000313" key="7">
    <source>
        <dbReference type="EMBL" id="KAK3767938.1"/>
    </source>
</evidence>
<dbReference type="Pfam" id="PF01094">
    <property type="entry name" value="ANF_receptor"/>
    <property type="match status" value="1"/>
</dbReference>
<dbReference type="InterPro" id="IPR052612">
    <property type="entry name" value="ANP_Clearance_Receptor"/>
</dbReference>
<dbReference type="Proteomes" id="UP001283361">
    <property type="component" value="Unassembled WGS sequence"/>
</dbReference>
<evidence type="ECO:0000256" key="1">
    <source>
        <dbReference type="ARBA" id="ARBA00004370"/>
    </source>
</evidence>
<evidence type="ECO:0000256" key="3">
    <source>
        <dbReference type="ARBA" id="ARBA00022989"/>
    </source>
</evidence>
<evidence type="ECO:0000256" key="5">
    <source>
        <dbReference type="SAM" id="MobiDB-lite"/>
    </source>
</evidence>
<organism evidence="7 8">
    <name type="scientific">Elysia crispata</name>
    <name type="common">lettuce slug</name>
    <dbReference type="NCBI Taxonomy" id="231223"/>
    <lineage>
        <taxon>Eukaryota</taxon>
        <taxon>Metazoa</taxon>
        <taxon>Spiralia</taxon>
        <taxon>Lophotrochozoa</taxon>
        <taxon>Mollusca</taxon>
        <taxon>Gastropoda</taxon>
        <taxon>Heterobranchia</taxon>
        <taxon>Euthyneura</taxon>
        <taxon>Panpulmonata</taxon>
        <taxon>Sacoglossa</taxon>
        <taxon>Placobranchoidea</taxon>
        <taxon>Plakobranchidae</taxon>
        <taxon>Elysia</taxon>
    </lineage>
</organism>
<dbReference type="EMBL" id="JAWDGP010004092">
    <property type="protein sequence ID" value="KAK3767938.1"/>
    <property type="molecule type" value="Genomic_DNA"/>
</dbReference>
<dbReference type="AlphaFoldDB" id="A0AAE1DFV3"/>
<dbReference type="InterPro" id="IPR028082">
    <property type="entry name" value="Peripla_BP_I"/>
</dbReference>
<keyword evidence="8" id="KW-1185">Reference proteome</keyword>
<keyword evidence="3" id="KW-1133">Transmembrane helix</keyword>
<feature type="compositionally biased region" description="Low complexity" evidence="5">
    <location>
        <begin position="23"/>
        <end position="32"/>
    </location>
</feature>
<feature type="compositionally biased region" description="Polar residues" evidence="5">
    <location>
        <begin position="1"/>
        <end position="13"/>
    </location>
</feature>
<dbReference type="PANTHER" id="PTHR44755:SF8">
    <property type="entry name" value="RECEPTOR LIGAND BINDING REGION DOMAIN-CONTAINING PROTEIN"/>
    <property type="match status" value="1"/>
</dbReference>
<name>A0AAE1DFV3_9GAST</name>
<sequence length="380" mass="42202">MSTPVPYTLTSVNKMGKHETSRDILSTSSTTRSTRDMLPTSSTTRSTRDMLSTSSTTRSTRDMLPTSSTTRSTRDMLSTSSTTRSTRDMLPTSSTTRSTPPAQDVCTRPRPSRRREDIIQIGVILPLADHHLWSLKMALPAITLAVEEVNNNTSLLQGLSLVINARDSECSETIGPLAAFDMYVNQSADVFLGPACDYSVAPVARFSKFWGIPVLSAGALVAAFKDKTEYRLLTRVQGTHAKVGQFVLHLLKAFYWSHAAILYDDVTRSPNAEKRRCYFTAEGIFHALFQHFGWRPYNKRFDERSPRVDYVELLRGSSSRARGKQVELVLHSTSQARVVCLDSPRVDYVQLLRGSSSRARGKQVELVLHSTSQAGVGLFG</sequence>
<feature type="compositionally biased region" description="Low complexity" evidence="5">
    <location>
        <begin position="40"/>
        <end position="101"/>
    </location>
</feature>
<protein>
    <recommendedName>
        <fullName evidence="6">Receptor ligand binding region domain-containing protein</fullName>
    </recommendedName>
</protein>
<dbReference type="Gene3D" id="3.40.50.2300">
    <property type="match status" value="1"/>
</dbReference>
<dbReference type="GO" id="GO:0007165">
    <property type="term" value="P:signal transduction"/>
    <property type="evidence" value="ECO:0007669"/>
    <property type="project" value="TreeGrafter"/>
</dbReference>
<proteinExistence type="predicted"/>
<accession>A0AAE1DFV3</accession>
<comment type="caution">
    <text evidence="7">The sequence shown here is derived from an EMBL/GenBank/DDBJ whole genome shotgun (WGS) entry which is preliminary data.</text>
</comment>
<keyword evidence="4" id="KW-0472">Membrane</keyword>
<dbReference type="InterPro" id="IPR001828">
    <property type="entry name" value="ANF_lig-bd_rcpt"/>
</dbReference>
<feature type="domain" description="Receptor ligand binding region" evidence="6">
    <location>
        <begin position="139"/>
        <end position="315"/>
    </location>
</feature>
<reference evidence="7" key="1">
    <citation type="journal article" date="2023" name="G3 (Bethesda)">
        <title>A reference genome for the long-term kleptoplast-retaining sea slug Elysia crispata morphotype clarki.</title>
        <authorList>
            <person name="Eastman K.E."/>
            <person name="Pendleton A.L."/>
            <person name="Shaikh M.A."/>
            <person name="Suttiyut T."/>
            <person name="Ogas R."/>
            <person name="Tomko P."/>
            <person name="Gavelis G."/>
            <person name="Widhalm J.R."/>
            <person name="Wisecaver J.H."/>
        </authorList>
    </citation>
    <scope>NUCLEOTIDE SEQUENCE</scope>
    <source>
        <strain evidence="7">ECLA1</strain>
    </source>
</reference>
<comment type="subcellular location">
    <subcellularLocation>
        <location evidence="1">Membrane</location>
    </subcellularLocation>
</comment>
<keyword evidence="2" id="KW-0812">Transmembrane</keyword>
<feature type="region of interest" description="Disordered" evidence="5">
    <location>
        <begin position="1"/>
        <end position="112"/>
    </location>
</feature>
<evidence type="ECO:0000256" key="2">
    <source>
        <dbReference type="ARBA" id="ARBA00022692"/>
    </source>
</evidence>
<dbReference type="PANTHER" id="PTHR44755">
    <property type="entry name" value="NATRIURETIC PEPTIDE RECEPTOR 3-RELATED"/>
    <property type="match status" value="1"/>
</dbReference>
<evidence type="ECO:0000313" key="8">
    <source>
        <dbReference type="Proteomes" id="UP001283361"/>
    </source>
</evidence>
<dbReference type="GO" id="GO:0016020">
    <property type="term" value="C:membrane"/>
    <property type="evidence" value="ECO:0007669"/>
    <property type="project" value="UniProtKB-SubCell"/>
</dbReference>
<dbReference type="GO" id="GO:0038023">
    <property type="term" value="F:signaling receptor activity"/>
    <property type="evidence" value="ECO:0007669"/>
    <property type="project" value="TreeGrafter"/>
</dbReference>
<dbReference type="GO" id="GO:0017046">
    <property type="term" value="F:peptide hormone binding"/>
    <property type="evidence" value="ECO:0007669"/>
    <property type="project" value="TreeGrafter"/>
</dbReference>
<evidence type="ECO:0000256" key="4">
    <source>
        <dbReference type="ARBA" id="ARBA00023136"/>
    </source>
</evidence>
<gene>
    <name evidence="7" type="ORF">RRG08_049496</name>
</gene>
<dbReference type="SUPFAM" id="SSF53822">
    <property type="entry name" value="Periplasmic binding protein-like I"/>
    <property type="match status" value="1"/>
</dbReference>
<evidence type="ECO:0000259" key="6">
    <source>
        <dbReference type="Pfam" id="PF01094"/>
    </source>
</evidence>